<dbReference type="Gene3D" id="2.60.120.10">
    <property type="entry name" value="Jelly Rolls"/>
    <property type="match status" value="1"/>
</dbReference>
<evidence type="ECO:0000313" key="3">
    <source>
        <dbReference type="Proteomes" id="UP000070299"/>
    </source>
</evidence>
<reference evidence="3" key="1">
    <citation type="submission" date="2016-02" db="EMBL/GenBank/DDBJ databases">
        <authorList>
            <person name="Schultz-Johansen M."/>
            <person name="Glaring M.A."/>
            <person name="Bech P.K."/>
            <person name="Stougaard P."/>
        </authorList>
    </citation>
    <scope>NUCLEOTIDE SEQUENCE [LARGE SCALE GENOMIC DNA]</scope>
    <source>
        <strain evidence="3">S66</strain>
    </source>
</reference>
<organism evidence="2 3">
    <name type="scientific">Paraglaciecola hydrolytica</name>
    <dbReference type="NCBI Taxonomy" id="1799789"/>
    <lineage>
        <taxon>Bacteria</taxon>
        <taxon>Pseudomonadati</taxon>
        <taxon>Pseudomonadota</taxon>
        <taxon>Gammaproteobacteria</taxon>
        <taxon>Alteromonadales</taxon>
        <taxon>Alteromonadaceae</taxon>
        <taxon>Paraglaciecola</taxon>
    </lineage>
</organism>
<dbReference type="SMART" id="SM00558">
    <property type="entry name" value="JmjC"/>
    <property type="match status" value="1"/>
</dbReference>
<evidence type="ECO:0000259" key="1">
    <source>
        <dbReference type="PROSITE" id="PS51184"/>
    </source>
</evidence>
<dbReference type="Pfam" id="PF13621">
    <property type="entry name" value="Cupin_8"/>
    <property type="match status" value="1"/>
</dbReference>
<accession>A0A136A586</accession>
<sequence length="342" mass="38710">MTTYKTIAEYATLSPQQFFAEIAPAQLPIVIRGFASNWPLVAAAQQSPADFVAYLNQFYTGKKTKMVVAPPSANKRFYYNDEMTDVNYLSGEERIDLFLGRLLELIDREVYPAISMQNTLTSEILPGLVDENRSAFFPELEPRLWVGNEGIVSAHYDGSDNVACVIAGRRRFVLFPPEQTGHLYPGPLNFTPAGAPTSLVDLNKPDFDRFPLFKHALAEAYSVELGPGDGIFIPMLWWHHVESLEKVNALMNYWWTGSSAPNSMSPSPIDSLNLALLAMRDLSPLQRNAWRNMFDHYLFQQNPDSTSHPKAYIPEHQLHLLGEISDDYAKTVKDYFIKKLQK</sequence>
<dbReference type="InterPro" id="IPR041667">
    <property type="entry name" value="Cupin_8"/>
</dbReference>
<dbReference type="STRING" id="1799789.AX660_09925"/>
<dbReference type="PANTHER" id="PTHR12461:SF105">
    <property type="entry name" value="HYPOXIA-INDUCIBLE FACTOR 1-ALPHA INHIBITOR"/>
    <property type="match status" value="1"/>
</dbReference>
<gene>
    <name evidence="2" type="ORF">AX660_09925</name>
</gene>
<name>A0A136A586_9ALTE</name>
<dbReference type="InterPro" id="IPR003347">
    <property type="entry name" value="JmjC_dom"/>
</dbReference>
<protein>
    <recommendedName>
        <fullName evidence="1">JmjC domain-containing protein</fullName>
    </recommendedName>
</protein>
<evidence type="ECO:0000313" key="2">
    <source>
        <dbReference type="EMBL" id="KXI30290.1"/>
    </source>
</evidence>
<comment type="caution">
    <text evidence="2">The sequence shown here is derived from an EMBL/GenBank/DDBJ whole genome shotgun (WGS) entry which is preliminary data.</text>
</comment>
<dbReference type="SUPFAM" id="SSF51197">
    <property type="entry name" value="Clavaminate synthase-like"/>
    <property type="match status" value="1"/>
</dbReference>
<proteinExistence type="predicted"/>
<feature type="domain" description="JmjC" evidence="1">
    <location>
        <begin position="114"/>
        <end position="271"/>
    </location>
</feature>
<dbReference type="RefSeq" id="WP_068374436.1">
    <property type="nucleotide sequence ID" value="NZ_LSNE01000003.1"/>
</dbReference>
<dbReference type="PANTHER" id="PTHR12461">
    <property type="entry name" value="HYPOXIA-INDUCIBLE FACTOR 1 ALPHA INHIBITOR-RELATED"/>
    <property type="match status" value="1"/>
</dbReference>
<dbReference type="EMBL" id="LSNE01000003">
    <property type="protein sequence ID" value="KXI30290.1"/>
    <property type="molecule type" value="Genomic_DNA"/>
</dbReference>
<dbReference type="Proteomes" id="UP000070299">
    <property type="component" value="Unassembled WGS sequence"/>
</dbReference>
<keyword evidence="3" id="KW-1185">Reference proteome</keyword>
<dbReference type="OrthoDB" id="479699at2"/>
<dbReference type="PROSITE" id="PS51184">
    <property type="entry name" value="JMJC"/>
    <property type="match status" value="1"/>
</dbReference>
<dbReference type="AlphaFoldDB" id="A0A136A586"/>
<dbReference type="InterPro" id="IPR014710">
    <property type="entry name" value="RmlC-like_jellyroll"/>
</dbReference>